<dbReference type="CDD" id="cd03424">
    <property type="entry name" value="NUDIX_ADPRase_Nudt5_UGPPase_Nudt14"/>
    <property type="match status" value="1"/>
</dbReference>
<dbReference type="PANTHER" id="PTHR11839:SF18">
    <property type="entry name" value="NUDIX HYDROLASE DOMAIN-CONTAINING PROTEIN"/>
    <property type="match status" value="1"/>
</dbReference>
<dbReference type="EMBL" id="MGKI01000014">
    <property type="protein sequence ID" value="OGN22134.1"/>
    <property type="molecule type" value="Genomic_DNA"/>
</dbReference>
<name>A0A1F8G9U4_9BACT</name>
<dbReference type="GO" id="GO:0005829">
    <property type="term" value="C:cytosol"/>
    <property type="evidence" value="ECO:0007669"/>
    <property type="project" value="TreeGrafter"/>
</dbReference>
<dbReference type="InterPro" id="IPR015797">
    <property type="entry name" value="NUDIX_hydrolase-like_dom_sf"/>
</dbReference>
<reference evidence="4 5" key="1">
    <citation type="journal article" date="2016" name="Nat. Commun.">
        <title>Thousands of microbial genomes shed light on interconnected biogeochemical processes in an aquifer system.</title>
        <authorList>
            <person name="Anantharaman K."/>
            <person name="Brown C.T."/>
            <person name="Hug L.A."/>
            <person name="Sharon I."/>
            <person name="Castelle C.J."/>
            <person name="Probst A.J."/>
            <person name="Thomas B.C."/>
            <person name="Singh A."/>
            <person name="Wilkins M.J."/>
            <person name="Karaoz U."/>
            <person name="Brodie E.L."/>
            <person name="Williams K.H."/>
            <person name="Hubbard S.S."/>
            <person name="Banfield J.F."/>
        </authorList>
    </citation>
    <scope>NUCLEOTIDE SEQUENCE [LARGE SCALE GENOMIC DNA]</scope>
</reference>
<sequence>MMKPWPRIGRIETITNERGRSLRRETFQSPIKKEEFIIFNSDQGTSAVVMPITEDDHVLVIKQFRAGANHVLLELPGGGKNKEDATFLETAKRELLEETGYLSEEVVPLSENEIWQEPVICTTSFYPFLALNCRYVSQPQPDSNCLEMVKIKLEEWLSIIGWGLVQDSKSLATTLIALKHIKRL</sequence>
<evidence type="ECO:0000259" key="3">
    <source>
        <dbReference type="PROSITE" id="PS51462"/>
    </source>
</evidence>
<evidence type="ECO:0000313" key="5">
    <source>
        <dbReference type="Proteomes" id="UP000178227"/>
    </source>
</evidence>
<evidence type="ECO:0000256" key="1">
    <source>
        <dbReference type="ARBA" id="ARBA00001946"/>
    </source>
</evidence>
<dbReference type="PANTHER" id="PTHR11839">
    <property type="entry name" value="UDP/ADP-SUGAR PYROPHOSPHATASE"/>
    <property type="match status" value="1"/>
</dbReference>
<dbReference type="GO" id="GO:0016787">
    <property type="term" value="F:hydrolase activity"/>
    <property type="evidence" value="ECO:0007669"/>
    <property type="project" value="UniProtKB-KW"/>
</dbReference>
<dbReference type="Proteomes" id="UP000178227">
    <property type="component" value="Unassembled WGS sequence"/>
</dbReference>
<evidence type="ECO:0000313" key="4">
    <source>
        <dbReference type="EMBL" id="OGN22134.1"/>
    </source>
</evidence>
<dbReference type="STRING" id="1802694.A2918_03175"/>
<dbReference type="AlphaFoldDB" id="A0A1F8G9U4"/>
<dbReference type="SUPFAM" id="SSF55811">
    <property type="entry name" value="Nudix"/>
    <property type="match status" value="1"/>
</dbReference>
<gene>
    <name evidence="4" type="ORF">A2918_03175</name>
</gene>
<comment type="caution">
    <text evidence="4">The sequence shown here is derived from an EMBL/GenBank/DDBJ whole genome shotgun (WGS) entry which is preliminary data.</text>
</comment>
<comment type="cofactor">
    <cofactor evidence="1">
        <name>Mg(2+)</name>
        <dbReference type="ChEBI" id="CHEBI:18420"/>
    </cofactor>
</comment>
<feature type="domain" description="Nudix hydrolase" evidence="3">
    <location>
        <begin position="42"/>
        <end position="178"/>
    </location>
</feature>
<organism evidence="4 5">
    <name type="scientific">Candidatus Yanofskybacteria bacterium RIFCSPLOWO2_01_FULL_42_49</name>
    <dbReference type="NCBI Taxonomy" id="1802694"/>
    <lineage>
        <taxon>Bacteria</taxon>
        <taxon>Candidatus Yanofskyibacteriota</taxon>
    </lineage>
</organism>
<proteinExistence type="predicted"/>
<evidence type="ECO:0000256" key="2">
    <source>
        <dbReference type="ARBA" id="ARBA00022801"/>
    </source>
</evidence>
<accession>A0A1F8G9U4</accession>
<keyword evidence="2" id="KW-0378">Hydrolase</keyword>
<dbReference type="GO" id="GO:0019693">
    <property type="term" value="P:ribose phosphate metabolic process"/>
    <property type="evidence" value="ECO:0007669"/>
    <property type="project" value="TreeGrafter"/>
</dbReference>
<dbReference type="PROSITE" id="PS51462">
    <property type="entry name" value="NUDIX"/>
    <property type="match status" value="1"/>
</dbReference>
<protein>
    <recommendedName>
        <fullName evidence="3">Nudix hydrolase domain-containing protein</fullName>
    </recommendedName>
</protein>
<dbReference type="InterPro" id="IPR000086">
    <property type="entry name" value="NUDIX_hydrolase_dom"/>
</dbReference>
<dbReference type="Gene3D" id="3.90.79.10">
    <property type="entry name" value="Nucleoside Triphosphate Pyrophosphohydrolase"/>
    <property type="match status" value="1"/>
</dbReference>
<dbReference type="Pfam" id="PF00293">
    <property type="entry name" value="NUDIX"/>
    <property type="match status" value="1"/>
</dbReference>
<dbReference type="GO" id="GO:0006753">
    <property type="term" value="P:nucleoside phosphate metabolic process"/>
    <property type="evidence" value="ECO:0007669"/>
    <property type="project" value="TreeGrafter"/>
</dbReference>